<feature type="region of interest" description="Disordered" evidence="1">
    <location>
        <begin position="103"/>
        <end position="122"/>
    </location>
</feature>
<feature type="region of interest" description="Disordered" evidence="1">
    <location>
        <begin position="204"/>
        <end position="234"/>
    </location>
</feature>
<protein>
    <submittedName>
        <fullName evidence="2">Uncharacterized protein</fullName>
    </submittedName>
</protein>
<reference evidence="2" key="1">
    <citation type="submission" date="2019-10" db="EMBL/GenBank/DDBJ databases">
        <authorList>
            <person name="Zhang R."/>
            <person name="Pan Y."/>
            <person name="Wang J."/>
            <person name="Ma R."/>
            <person name="Yu S."/>
        </authorList>
    </citation>
    <scope>NUCLEOTIDE SEQUENCE</scope>
    <source>
        <strain evidence="2">LA-IB0</strain>
        <tissue evidence="2">Leaf</tissue>
    </source>
</reference>
<evidence type="ECO:0000313" key="2">
    <source>
        <dbReference type="EMBL" id="KAG8373974.1"/>
    </source>
</evidence>
<sequence length="234" mass="25605">MVDVDGSDNGVTVSVIGGRSGDNGGGRWRAGVLNGRACRGVLTEIFCRPKGTILEDQVTVNLNSGTATIEVLSSGNYKRWKRDIEFALGLADIDVALREDQPAELADDASDTDRKAYPQSKGVYPENGSYPIKLMDLNISLSNNYIVHIALNSLPIEFSQIKTAYNTQNESWTILDLISKCVSEEEKIKRESGQTALLVAHLGPKPEKSLGNFKKHHPRTQKKAQNINKHGNNG</sequence>
<name>A0AAV6WV68_9LAMI</name>
<feature type="compositionally biased region" description="Basic residues" evidence="1">
    <location>
        <begin position="213"/>
        <end position="222"/>
    </location>
</feature>
<organism evidence="2 3">
    <name type="scientific">Buddleja alternifolia</name>
    <dbReference type="NCBI Taxonomy" id="168488"/>
    <lineage>
        <taxon>Eukaryota</taxon>
        <taxon>Viridiplantae</taxon>
        <taxon>Streptophyta</taxon>
        <taxon>Embryophyta</taxon>
        <taxon>Tracheophyta</taxon>
        <taxon>Spermatophyta</taxon>
        <taxon>Magnoliopsida</taxon>
        <taxon>eudicotyledons</taxon>
        <taxon>Gunneridae</taxon>
        <taxon>Pentapetalae</taxon>
        <taxon>asterids</taxon>
        <taxon>lamiids</taxon>
        <taxon>Lamiales</taxon>
        <taxon>Scrophulariaceae</taxon>
        <taxon>Buddlejeae</taxon>
        <taxon>Buddleja</taxon>
    </lineage>
</organism>
<dbReference type="EMBL" id="WHWC01000011">
    <property type="protein sequence ID" value="KAG8373974.1"/>
    <property type="molecule type" value="Genomic_DNA"/>
</dbReference>
<evidence type="ECO:0000256" key="1">
    <source>
        <dbReference type="SAM" id="MobiDB-lite"/>
    </source>
</evidence>
<proteinExistence type="predicted"/>
<keyword evidence="3" id="KW-1185">Reference proteome</keyword>
<dbReference type="Proteomes" id="UP000826271">
    <property type="component" value="Unassembled WGS sequence"/>
</dbReference>
<dbReference type="AlphaFoldDB" id="A0AAV6WV68"/>
<comment type="caution">
    <text evidence="2">The sequence shown here is derived from an EMBL/GenBank/DDBJ whole genome shotgun (WGS) entry which is preliminary data.</text>
</comment>
<feature type="compositionally biased region" description="Polar residues" evidence="1">
    <location>
        <begin position="223"/>
        <end position="234"/>
    </location>
</feature>
<evidence type="ECO:0000313" key="3">
    <source>
        <dbReference type="Proteomes" id="UP000826271"/>
    </source>
</evidence>
<accession>A0AAV6WV68</accession>
<gene>
    <name evidence="2" type="ORF">BUALT_Bualt11G0081900</name>
</gene>